<dbReference type="FunCoup" id="A0A066VI49">
    <property type="interactions" value="522"/>
</dbReference>
<evidence type="ECO:0000259" key="8">
    <source>
        <dbReference type="PROSITE" id="PS50072"/>
    </source>
</evidence>
<dbReference type="HOGENOM" id="CLU_012062_37_3_1"/>
<keyword evidence="10" id="KW-1185">Reference proteome</keyword>
<evidence type="ECO:0000256" key="4">
    <source>
        <dbReference type="ARBA" id="ARBA00023235"/>
    </source>
</evidence>
<dbReference type="PANTHER" id="PTHR11071">
    <property type="entry name" value="PEPTIDYL-PROLYL CIS-TRANS ISOMERASE"/>
    <property type="match status" value="1"/>
</dbReference>
<dbReference type="InterPro" id="IPR019734">
    <property type="entry name" value="TPR_rpt"/>
</dbReference>
<dbReference type="InterPro" id="IPR011990">
    <property type="entry name" value="TPR-like_helical_dom_sf"/>
</dbReference>
<dbReference type="PROSITE" id="PS00170">
    <property type="entry name" value="CSA_PPIASE_1"/>
    <property type="match status" value="1"/>
</dbReference>
<dbReference type="OMA" id="VNPKCFL"/>
<dbReference type="Pfam" id="PF00160">
    <property type="entry name" value="Pro_isomerase"/>
    <property type="match status" value="1"/>
</dbReference>
<evidence type="ECO:0000256" key="7">
    <source>
        <dbReference type="SAM" id="MobiDB-lite"/>
    </source>
</evidence>
<dbReference type="GO" id="GO:0003755">
    <property type="term" value="F:peptidyl-prolyl cis-trans isomerase activity"/>
    <property type="evidence" value="ECO:0007669"/>
    <property type="project" value="UniProtKB-KW"/>
</dbReference>
<dbReference type="FunFam" id="2.40.100.10:FF:000022">
    <property type="entry name" value="Peptidyl-prolyl cis-trans isomerase CYP95"/>
    <property type="match status" value="1"/>
</dbReference>
<dbReference type="AlphaFoldDB" id="A0A066VI49"/>
<dbReference type="GeneID" id="25265277"/>
<evidence type="ECO:0000256" key="1">
    <source>
        <dbReference type="ARBA" id="ARBA00000971"/>
    </source>
</evidence>
<dbReference type="GO" id="GO:0005737">
    <property type="term" value="C:cytoplasm"/>
    <property type="evidence" value="ECO:0007669"/>
    <property type="project" value="TreeGrafter"/>
</dbReference>
<proteinExistence type="predicted"/>
<reference evidence="9 10" key="1">
    <citation type="submission" date="2014-05" db="EMBL/GenBank/DDBJ databases">
        <title>Draft genome sequence of a rare smut relative, Tilletiaria anomala UBC 951.</title>
        <authorList>
            <consortium name="DOE Joint Genome Institute"/>
            <person name="Toome M."/>
            <person name="Kuo A."/>
            <person name="Henrissat B."/>
            <person name="Lipzen A."/>
            <person name="Tritt A."/>
            <person name="Yoshinaga Y."/>
            <person name="Zane M."/>
            <person name="Barry K."/>
            <person name="Grigoriev I.V."/>
            <person name="Spatafora J.W."/>
            <person name="Aimea M.C."/>
        </authorList>
    </citation>
    <scope>NUCLEOTIDE SEQUENCE [LARGE SCALE GENOMIC DNA]</scope>
    <source>
        <strain evidence="9 10">UBC 951</strain>
    </source>
</reference>
<evidence type="ECO:0000256" key="6">
    <source>
        <dbReference type="ARBA" id="ARBA00076602"/>
    </source>
</evidence>
<dbReference type="InterPro" id="IPR002130">
    <property type="entry name" value="Cyclophilin-type_PPIase_dom"/>
</dbReference>
<comment type="catalytic activity">
    <reaction evidence="1">
        <text>[protein]-peptidylproline (omega=180) = [protein]-peptidylproline (omega=0)</text>
        <dbReference type="Rhea" id="RHEA:16237"/>
        <dbReference type="Rhea" id="RHEA-COMP:10747"/>
        <dbReference type="Rhea" id="RHEA-COMP:10748"/>
        <dbReference type="ChEBI" id="CHEBI:83833"/>
        <dbReference type="ChEBI" id="CHEBI:83834"/>
        <dbReference type="EC" id="5.2.1.8"/>
    </reaction>
</comment>
<feature type="region of interest" description="Disordered" evidence="7">
    <location>
        <begin position="197"/>
        <end position="219"/>
    </location>
</feature>
<dbReference type="SUPFAM" id="SSF50891">
    <property type="entry name" value="Cyclophilin-like"/>
    <property type="match status" value="1"/>
</dbReference>
<dbReference type="RefSeq" id="XP_013240706.1">
    <property type="nucleotide sequence ID" value="XM_013385252.1"/>
</dbReference>
<dbReference type="GO" id="GO:0006457">
    <property type="term" value="P:protein folding"/>
    <property type="evidence" value="ECO:0007669"/>
    <property type="project" value="InterPro"/>
</dbReference>
<dbReference type="InterPro" id="IPR020892">
    <property type="entry name" value="Cyclophilin-type_PPIase_CS"/>
</dbReference>
<dbReference type="InParanoid" id="A0A066VI49"/>
<dbReference type="InterPro" id="IPR029000">
    <property type="entry name" value="Cyclophilin-like_dom_sf"/>
</dbReference>
<dbReference type="CDD" id="cd01926">
    <property type="entry name" value="cyclophilin_ABH_like"/>
    <property type="match status" value="1"/>
</dbReference>
<name>A0A066VI49_TILAU</name>
<evidence type="ECO:0000256" key="5">
    <source>
        <dbReference type="ARBA" id="ARBA00074451"/>
    </source>
</evidence>
<keyword evidence="3" id="KW-0697">Rotamase</keyword>
<feature type="domain" description="PPIase cyclophilin-type" evidence="8">
    <location>
        <begin position="40"/>
        <end position="193"/>
    </location>
</feature>
<dbReference type="Gene3D" id="2.40.100.10">
    <property type="entry name" value="Cyclophilin-like"/>
    <property type="match status" value="1"/>
</dbReference>
<evidence type="ECO:0000256" key="3">
    <source>
        <dbReference type="ARBA" id="ARBA00023110"/>
    </source>
</evidence>
<accession>A0A066VI49</accession>
<dbReference type="EC" id="5.2.1.8" evidence="2"/>
<dbReference type="PRINTS" id="PR00153">
    <property type="entry name" value="CSAPPISMRASE"/>
</dbReference>
<dbReference type="SMART" id="SM00028">
    <property type="entry name" value="TPR"/>
    <property type="match status" value="2"/>
</dbReference>
<dbReference type="Proteomes" id="UP000027361">
    <property type="component" value="Unassembled WGS sequence"/>
</dbReference>
<dbReference type="OrthoDB" id="193499at2759"/>
<dbReference type="STRING" id="1037660.A0A066VI49"/>
<dbReference type="GO" id="GO:0016018">
    <property type="term" value="F:cyclosporin A binding"/>
    <property type="evidence" value="ECO:0007669"/>
    <property type="project" value="TreeGrafter"/>
</dbReference>
<dbReference type="SUPFAM" id="SSF48452">
    <property type="entry name" value="TPR-like"/>
    <property type="match status" value="1"/>
</dbReference>
<evidence type="ECO:0000313" key="10">
    <source>
        <dbReference type="Proteomes" id="UP000027361"/>
    </source>
</evidence>
<organism evidence="9 10">
    <name type="scientific">Tilletiaria anomala (strain ATCC 24038 / CBS 436.72 / UBC 951)</name>
    <dbReference type="NCBI Taxonomy" id="1037660"/>
    <lineage>
        <taxon>Eukaryota</taxon>
        <taxon>Fungi</taxon>
        <taxon>Dikarya</taxon>
        <taxon>Basidiomycota</taxon>
        <taxon>Ustilaginomycotina</taxon>
        <taxon>Exobasidiomycetes</taxon>
        <taxon>Georgefischeriales</taxon>
        <taxon>Tilletiariaceae</taxon>
        <taxon>Tilletiaria</taxon>
    </lineage>
</organism>
<keyword evidence="4 9" id="KW-0413">Isomerase</keyword>
<evidence type="ECO:0000313" key="9">
    <source>
        <dbReference type="EMBL" id="KDN38394.1"/>
    </source>
</evidence>
<dbReference type="PROSITE" id="PS50072">
    <property type="entry name" value="CSA_PPIASE_2"/>
    <property type="match status" value="1"/>
</dbReference>
<dbReference type="EMBL" id="JMSN01000119">
    <property type="protein sequence ID" value="KDN38394.1"/>
    <property type="molecule type" value="Genomic_DNA"/>
</dbReference>
<comment type="caution">
    <text evidence="9">The sequence shown here is derived from an EMBL/GenBank/DDBJ whole genome shotgun (WGS) entry which is preliminary data.</text>
</comment>
<protein>
    <recommendedName>
        <fullName evidence="5">Peptidyl-prolyl cis-trans isomerase D</fullName>
        <ecNumber evidence="2">5.2.1.8</ecNumber>
    </recommendedName>
    <alternativeName>
        <fullName evidence="6">Rotamase D</fullName>
    </alternativeName>
</protein>
<dbReference type="Gene3D" id="1.25.40.10">
    <property type="entry name" value="Tetratricopeptide repeat domain"/>
    <property type="match status" value="1"/>
</dbReference>
<evidence type="ECO:0000256" key="2">
    <source>
        <dbReference type="ARBA" id="ARBA00013194"/>
    </source>
</evidence>
<gene>
    <name evidence="9" type="ORF">K437DRAFT_259435</name>
</gene>
<sequence>MSVSSTSNPVAKAAAAPAPGNPIVFLDVAIGDVAKAKKQRIVLELYKDKVPKTAENFRALCTGEKGNSATAGVPLHFKGSGFHRVIPRFMIQGGDFTAGNGTGGESIYGEKFADEDLTGKHDTPFLLSMANAGPNTNGSQFFITTVPTPHLDGKHCVFGRVLRGKGAVRKIENFPTGANDKPRDTITIADCGELDAQSWQSQTCPEGQHASADGEEDKYEEYPQDYDVENIDEDPKICFRIANELKALGAKHFAKGDYERALEKWQKAQRYLAVHPVLPDALEDRDTFEPAYYGLKTPLQLNSALCALKLQPTPDAQLAEKETSSVLTRLVGSSTTAEQAVVAELPAATKADVAKAYYRRALARVVLKRDEDAEHDLAAALIYAPDDAGIKKEKASVSARRQAKLKAQRAAYSKMFG</sequence>
<dbReference type="PANTHER" id="PTHR11071:SF561">
    <property type="entry name" value="PEPTIDYL-PROLYL CIS-TRANS ISOMERASE D-RELATED"/>
    <property type="match status" value="1"/>
</dbReference>